<feature type="region of interest" description="Disordered" evidence="3">
    <location>
        <begin position="144"/>
        <end position="179"/>
    </location>
</feature>
<feature type="region of interest" description="Disordered" evidence="3">
    <location>
        <begin position="49"/>
        <end position="82"/>
    </location>
</feature>
<comment type="caution">
    <text evidence="4">The sequence shown here is derived from an EMBL/GenBank/DDBJ whole genome shotgun (WGS) entry which is preliminary data.</text>
</comment>
<dbReference type="EMBL" id="RHLD01000029">
    <property type="protein sequence ID" value="TPP46461.1"/>
    <property type="molecule type" value="Genomic_DNA"/>
</dbReference>
<dbReference type="VEuPathDB" id="TriTrypDB:LDHU3_35.0960"/>
<evidence type="ECO:0000313" key="4">
    <source>
        <dbReference type="EMBL" id="TPP46461.1"/>
    </source>
</evidence>
<dbReference type="SMART" id="SM00268">
    <property type="entry name" value="ACTIN"/>
    <property type="match status" value="1"/>
</dbReference>
<keyword evidence="2" id="KW-0175">Coiled coil</keyword>
<dbReference type="VEuPathDB" id="TriTrypDB:LdCL_350012700"/>
<accession>A0A504XC28</accession>
<feature type="compositionally biased region" description="Low complexity" evidence="3">
    <location>
        <begin position="62"/>
        <end position="76"/>
    </location>
</feature>
<dbReference type="PANTHER" id="PTHR11937">
    <property type="entry name" value="ACTIN"/>
    <property type="match status" value="1"/>
</dbReference>
<dbReference type="Proteomes" id="UP000318821">
    <property type="component" value="Unassembled WGS sequence"/>
</dbReference>
<evidence type="ECO:0000256" key="2">
    <source>
        <dbReference type="SAM" id="Coils"/>
    </source>
</evidence>
<feature type="coiled-coil region" evidence="2">
    <location>
        <begin position="409"/>
        <end position="454"/>
    </location>
</feature>
<feature type="compositionally biased region" description="Polar residues" evidence="3">
    <location>
        <begin position="164"/>
        <end position="179"/>
    </location>
</feature>
<dbReference type="Pfam" id="PF00022">
    <property type="entry name" value="Actin"/>
    <property type="match status" value="1"/>
</dbReference>
<comment type="similarity">
    <text evidence="1">Belongs to the actin family.</text>
</comment>
<feature type="region of interest" description="Disordered" evidence="3">
    <location>
        <begin position="369"/>
        <end position="407"/>
    </location>
</feature>
<dbReference type="VEuPathDB" id="TriTrypDB:LdCL_350012800"/>
<feature type="compositionally biased region" description="Polar residues" evidence="3">
    <location>
        <begin position="387"/>
        <end position="399"/>
    </location>
</feature>
<name>A0A504XC28_LEIDO</name>
<dbReference type="VEuPathDB" id="TriTrypDB:LdCL_350012600"/>
<dbReference type="Gene3D" id="3.90.640.10">
    <property type="entry name" value="Actin, Chain A, domain 4"/>
    <property type="match status" value="1"/>
</dbReference>
<sequence length="1154" mass="121320">MSYAQRHRNRVELHYHEVAAPPHGFYAASAAVHNGRAPVRLQDMVIGTQDQEPLPRGGSGPRLSNSSLQRSSGSGNRASDAHDSYTACYPHPHSIIGASAAAAWCETTPSVSVLEGTIDKRSRPSAPGHPDVPHDSLAIKLGGSRPLSAEANRRPGDQEAQYAKGNSPSTGELSAARLSTSPLSASATFAARLRSIIETRQQRQDEEELIRAIANINEQSLGRSHPRQSPHPGTTLTGSQVLIERAAVFAALRQFKEKGDVIVHKLYSTVKAQQEQVLELGATVEALKKASKRLKDALGNGGGAAGGSLGSGAGAAATAGSFTRVPDTVAELQEKIITQRRVIEQMGQLMQNADRMLLAMRARVEAVEQRASGASVERRRLPPLPLTSGSGTSNASTPRQAPLGGDGDVATLRQALKQEQAQRLHLEEVYGATSEETARNVALLEERLQRVQSTRGVMYDSSGSAKNASAVRMELHTLLEEDRHEGGVSAAEEIHHKNKEQHTMLQTSSTLARTLFTVVSVGGAAAAEDYKDEEEEYAKQVPDGSKRQPSSEPAAAQNARQRRAYLGGPWSAADSTSVDAAAEEQRLELGIPVPDTSHLRDSTCRSFHFRSSSASRRLVGFLPGKAADVMSCASEMQSQQRHYTASSTASPELSRAGVSSTPALILDLGSRTIKSGLHTAATPHLTPALVGTPKYPRCLLQASSSFNQSSSISTSCFVVGSDAASRRGVLRLSRPIQHGGVIMDWVGALPLLRQSIQSALVHPSSSLGARQSLEEGEDVIYSLVESPYASRPQRARLAELLFEDPDQEAVVSDSGKQQRVGPRAAGVFCGVGPLLALYATGQTTGVVVDVGDGAVSTAAAADGYVLPQCLQREADGATGAAVTSYLTRLLYQSGVLGPAAATAAFRRSAPSSLLGSATNRLSSGAGAGTQQERELVYAIKEACCSVSATPLFSTKSSLAAADASIVATPSLSELNSALIAAAQRTQHSGPGGSGAAHASTPSSHLFTLPDGSFLEVGTAEAAQASEVLFYPVLMGSEGRGVVDVVLDAVAAAPVELQPQLLGNVVVTGGATCSAGFGYRFFNEMQQRIRGSAGLSTNGSSNQRICVSAPEQRAYAAWMGASYVAQISSFASSMVVTRAAYEEEGEAALARRVLT</sequence>
<dbReference type="SUPFAM" id="SSF53067">
    <property type="entry name" value="Actin-like ATPase domain"/>
    <property type="match status" value="2"/>
</dbReference>
<dbReference type="VEuPathDB" id="TriTrypDB:LdCL_350012900"/>
<evidence type="ECO:0000256" key="3">
    <source>
        <dbReference type="SAM" id="MobiDB-lite"/>
    </source>
</evidence>
<reference evidence="5" key="1">
    <citation type="submission" date="2019-02" db="EMBL/GenBank/DDBJ databases">
        <title>FDA dAtabase for Regulatory Grade micrObial Sequences (FDA-ARGOS): Supporting development and validation of Infectious Disease Dx tests.</title>
        <authorList>
            <person name="Duncan R."/>
            <person name="Fisher C."/>
            <person name="Tallon L."/>
            <person name="Sadzewicz L."/>
            <person name="Sengamalay N."/>
            <person name="Ott S."/>
            <person name="Godinez A."/>
            <person name="Nagaraj S."/>
            <person name="Vavikolanu K."/>
            <person name="Vyas G."/>
            <person name="Nadendla S."/>
            <person name="Aluvathingal J."/>
            <person name="Sichtig H."/>
        </authorList>
    </citation>
    <scope>NUCLEOTIDE SEQUENCE [LARGE SCALE GENOMIC DNA]</scope>
    <source>
        <strain evidence="5">FDAARGOS_360</strain>
    </source>
</reference>
<gene>
    <name evidence="4" type="ORF">CGC20_0595</name>
</gene>
<protein>
    <submittedName>
        <fullName evidence="4">Actin family protein</fullName>
    </submittedName>
</protein>
<feature type="region of interest" description="Disordered" evidence="3">
    <location>
        <begin position="527"/>
        <end position="562"/>
    </location>
</feature>
<dbReference type="AlphaFoldDB" id="A0A504XC28"/>
<dbReference type="Gene3D" id="3.30.420.40">
    <property type="match status" value="2"/>
</dbReference>
<evidence type="ECO:0000256" key="1">
    <source>
        <dbReference type="RuleBase" id="RU000487"/>
    </source>
</evidence>
<dbReference type="InterPro" id="IPR004000">
    <property type="entry name" value="Actin"/>
</dbReference>
<dbReference type="VEuPathDB" id="TriTrypDB:LdBPK_350810.1"/>
<evidence type="ECO:0000313" key="5">
    <source>
        <dbReference type="Proteomes" id="UP000318821"/>
    </source>
</evidence>
<organism evidence="4 5">
    <name type="scientific">Leishmania donovani</name>
    <dbReference type="NCBI Taxonomy" id="5661"/>
    <lineage>
        <taxon>Eukaryota</taxon>
        <taxon>Discoba</taxon>
        <taxon>Euglenozoa</taxon>
        <taxon>Kinetoplastea</taxon>
        <taxon>Metakinetoplastina</taxon>
        <taxon>Trypanosomatida</taxon>
        <taxon>Trypanosomatidae</taxon>
        <taxon>Leishmaniinae</taxon>
        <taxon>Leishmania</taxon>
    </lineage>
</organism>
<proteinExistence type="inferred from homology"/>
<dbReference type="InterPro" id="IPR043129">
    <property type="entry name" value="ATPase_NBD"/>
</dbReference>